<dbReference type="RefSeq" id="WP_145265408.1">
    <property type="nucleotide sequence ID" value="NZ_CP036316.1"/>
</dbReference>
<sequence length="123" mass="13481">MGGIKKREAPAKFEPGFLKNMDRRTEAARLLRERYFDLADDLGGIETLSGIKAGLLEQFVFLEHTLSRFASDMAATEDPAVYAAIQGRWTQAVNAYSGIATKLGLEKVAKEIDLKAYVAGKIG</sequence>
<evidence type="ECO:0000313" key="2">
    <source>
        <dbReference type="Proteomes" id="UP000319976"/>
    </source>
</evidence>
<dbReference type="AlphaFoldDB" id="A0A517TDB8"/>
<proteinExistence type="predicted"/>
<dbReference type="OrthoDB" id="7568253at2"/>
<name>A0A517TDB8_9PLAN</name>
<reference evidence="1 2" key="1">
    <citation type="submission" date="2019-02" db="EMBL/GenBank/DDBJ databases">
        <title>Deep-cultivation of Planctomycetes and their phenomic and genomic characterization uncovers novel biology.</title>
        <authorList>
            <person name="Wiegand S."/>
            <person name="Jogler M."/>
            <person name="Boedeker C."/>
            <person name="Pinto D."/>
            <person name="Vollmers J."/>
            <person name="Rivas-Marin E."/>
            <person name="Kohn T."/>
            <person name="Peeters S.H."/>
            <person name="Heuer A."/>
            <person name="Rast P."/>
            <person name="Oberbeckmann S."/>
            <person name="Bunk B."/>
            <person name="Jeske O."/>
            <person name="Meyerdierks A."/>
            <person name="Storesund J.E."/>
            <person name="Kallscheuer N."/>
            <person name="Luecker S."/>
            <person name="Lage O.M."/>
            <person name="Pohl T."/>
            <person name="Merkel B.J."/>
            <person name="Hornburger P."/>
            <person name="Mueller R.-W."/>
            <person name="Bruemmer F."/>
            <person name="Labrenz M."/>
            <person name="Spormann A.M."/>
            <person name="Op den Camp H."/>
            <person name="Overmann J."/>
            <person name="Amann R."/>
            <person name="Jetten M.S.M."/>
            <person name="Mascher T."/>
            <person name="Medema M.H."/>
            <person name="Devos D.P."/>
            <person name="Kaster A.-K."/>
            <person name="Ovreas L."/>
            <person name="Rohde M."/>
            <person name="Galperin M.Y."/>
            <person name="Jogler C."/>
        </authorList>
    </citation>
    <scope>NUCLEOTIDE SEQUENCE [LARGE SCALE GENOMIC DNA]</scope>
    <source>
        <strain evidence="1 2">V22</strain>
    </source>
</reference>
<accession>A0A517TDB8</accession>
<keyword evidence="2" id="KW-1185">Reference proteome</keyword>
<protein>
    <submittedName>
        <fullName evidence="1">Uncharacterized protein</fullName>
    </submittedName>
</protein>
<dbReference type="KEGG" id="chya:V22_36360"/>
<dbReference type="EMBL" id="CP036316">
    <property type="protein sequence ID" value="QDT66370.1"/>
    <property type="molecule type" value="Genomic_DNA"/>
</dbReference>
<evidence type="ECO:0000313" key="1">
    <source>
        <dbReference type="EMBL" id="QDT66370.1"/>
    </source>
</evidence>
<organism evidence="1 2">
    <name type="scientific">Calycomorphotria hydatis</name>
    <dbReference type="NCBI Taxonomy" id="2528027"/>
    <lineage>
        <taxon>Bacteria</taxon>
        <taxon>Pseudomonadati</taxon>
        <taxon>Planctomycetota</taxon>
        <taxon>Planctomycetia</taxon>
        <taxon>Planctomycetales</taxon>
        <taxon>Planctomycetaceae</taxon>
        <taxon>Calycomorphotria</taxon>
    </lineage>
</organism>
<gene>
    <name evidence="1" type="ORF">V22_36360</name>
</gene>
<dbReference type="Proteomes" id="UP000319976">
    <property type="component" value="Chromosome"/>
</dbReference>